<dbReference type="GO" id="GO:0016459">
    <property type="term" value="C:myosin complex"/>
    <property type="evidence" value="ECO:0007669"/>
    <property type="project" value="UniProtKB-KW"/>
</dbReference>
<name>A0A1W0WPK5_HYPEX</name>
<comment type="caution">
    <text evidence="7">Lacks conserved residue(s) required for the propagation of feature annotation.</text>
</comment>
<dbReference type="GO" id="GO:0005524">
    <property type="term" value="F:ATP binding"/>
    <property type="evidence" value="ECO:0007669"/>
    <property type="project" value="UniProtKB-UniRule"/>
</dbReference>
<evidence type="ECO:0000313" key="10">
    <source>
        <dbReference type="Proteomes" id="UP000192578"/>
    </source>
</evidence>
<accession>A0A1W0WPK5</accession>
<dbReference type="InterPro" id="IPR036961">
    <property type="entry name" value="Kinesin_motor_dom_sf"/>
</dbReference>
<comment type="similarity">
    <text evidence="7">Belongs to the TRAFAC class myosin-kinesin ATPase superfamily. Myosin family.</text>
</comment>
<keyword evidence="3 7" id="KW-0547">Nucleotide-binding</keyword>
<dbReference type="Proteomes" id="UP000192578">
    <property type="component" value="Unassembled WGS sequence"/>
</dbReference>
<dbReference type="SUPFAM" id="SSF54236">
    <property type="entry name" value="Ubiquitin-like"/>
    <property type="match status" value="1"/>
</dbReference>
<dbReference type="GO" id="GO:0005737">
    <property type="term" value="C:cytoplasm"/>
    <property type="evidence" value="ECO:0007669"/>
    <property type="project" value="UniProtKB-SubCell"/>
</dbReference>
<comment type="caution">
    <text evidence="9">The sequence shown here is derived from an EMBL/GenBank/DDBJ whole genome shotgun (WGS) entry which is preliminary data.</text>
</comment>
<keyword evidence="7" id="KW-0009">Actin-binding</keyword>
<dbReference type="SUPFAM" id="SSF52540">
    <property type="entry name" value="P-loop containing nucleoside triphosphate hydrolases"/>
    <property type="match status" value="1"/>
</dbReference>
<dbReference type="GO" id="GO:0051015">
    <property type="term" value="F:actin filament binding"/>
    <property type="evidence" value="ECO:0007669"/>
    <property type="project" value="TreeGrafter"/>
</dbReference>
<reference evidence="10" key="1">
    <citation type="submission" date="2017-01" db="EMBL/GenBank/DDBJ databases">
        <title>Comparative genomics of anhydrobiosis in the tardigrade Hypsibius dujardini.</title>
        <authorList>
            <person name="Yoshida Y."/>
            <person name="Koutsovoulos G."/>
            <person name="Laetsch D."/>
            <person name="Stevens L."/>
            <person name="Kumar S."/>
            <person name="Horikawa D."/>
            <person name="Ishino K."/>
            <person name="Komine S."/>
            <person name="Tomita M."/>
            <person name="Blaxter M."/>
            <person name="Arakawa K."/>
        </authorList>
    </citation>
    <scope>NUCLEOTIDE SEQUENCE [LARGE SCALE GENOMIC DNA]</scope>
    <source>
        <strain evidence="10">Z151</strain>
    </source>
</reference>
<dbReference type="Gene3D" id="3.10.20.90">
    <property type="entry name" value="Phosphatidylinositol 3-kinase Catalytic Subunit, Chain A, domain 1"/>
    <property type="match status" value="1"/>
</dbReference>
<dbReference type="GO" id="GO:0005884">
    <property type="term" value="C:actin filament"/>
    <property type="evidence" value="ECO:0007669"/>
    <property type="project" value="TreeGrafter"/>
</dbReference>
<evidence type="ECO:0000256" key="4">
    <source>
        <dbReference type="ARBA" id="ARBA00022840"/>
    </source>
</evidence>
<dbReference type="SMART" id="SM00242">
    <property type="entry name" value="MYSc"/>
    <property type="match status" value="1"/>
</dbReference>
<dbReference type="InterPro" id="IPR001609">
    <property type="entry name" value="Myosin_head_motor_dom-like"/>
</dbReference>
<dbReference type="InterPro" id="IPR046987">
    <property type="entry name" value="Myo9"/>
</dbReference>
<keyword evidence="5 7" id="KW-0518">Myosin</keyword>
<dbReference type="Gene3D" id="3.40.850.10">
    <property type="entry name" value="Kinesin motor domain"/>
    <property type="match status" value="1"/>
</dbReference>
<evidence type="ECO:0000256" key="2">
    <source>
        <dbReference type="ARBA" id="ARBA00022490"/>
    </source>
</evidence>
<evidence type="ECO:0000256" key="7">
    <source>
        <dbReference type="PROSITE-ProRule" id="PRU00782"/>
    </source>
</evidence>
<protein>
    <submittedName>
        <fullName evidence="9">Unconventional myosin-IXa</fullName>
    </submittedName>
</protein>
<dbReference type="Pfam" id="PF00063">
    <property type="entry name" value="Myosin_head"/>
    <property type="match status" value="1"/>
</dbReference>
<evidence type="ECO:0000256" key="6">
    <source>
        <dbReference type="ARBA" id="ARBA00023175"/>
    </source>
</evidence>
<dbReference type="PANTHER" id="PTHR46184:SF5">
    <property type="entry name" value="UNCONVENTIONAL MYOSIN-IXA-LIKE"/>
    <property type="match status" value="1"/>
</dbReference>
<keyword evidence="2" id="KW-0963">Cytoplasm</keyword>
<dbReference type="AlphaFoldDB" id="A0A1W0WPK5"/>
<dbReference type="InterPro" id="IPR029071">
    <property type="entry name" value="Ubiquitin-like_domsf"/>
</dbReference>
<feature type="domain" description="Myosin motor" evidence="8">
    <location>
        <begin position="192"/>
        <end position="404"/>
    </location>
</feature>
<dbReference type="PRINTS" id="PR00193">
    <property type="entry name" value="MYOSINHEAVY"/>
</dbReference>
<dbReference type="GO" id="GO:0035556">
    <property type="term" value="P:intracellular signal transduction"/>
    <property type="evidence" value="ECO:0007669"/>
    <property type="project" value="InterPro"/>
</dbReference>
<dbReference type="PROSITE" id="PS51456">
    <property type="entry name" value="MYOSIN_MOTOR"/>
    <property type="match status" value="1"/>
</dbReference>
<proteinExistence type="inferred from homology"/>
<keyword evidence="4 7" id="KW-0067">ATP-binding</keyword>
<dbReference type="PANTHER" id="PTHR46184">
    <property type="entry name" value="UNCONVENTIONAL MYOSIN-IXB-LIKE PROTEIN"/>
    <property type="match status" value="1"/>
</dbReference>
<keyword evidence="10" id="KW-1185">Reference proteome</keyword>
<evidence type="ECO:0000259" key="8">
    <source>
        <dbReference type="PROSITE" id="PS51456"/>
    </source>
</evidence>
<evidence type="ECO:0000256" key="1">
    <source>
        <dbReference type="ARBA" id="ARBA00004496"/>
    </source>
</evidence>
<dbReference type="GO" id="GO:0000146">
    <property type="term" value="F:microfilament motor activity"/>
    <property type="evidence" value="ECO:0007669"/>
    <property type="project" value="InterPro"/>
</dbReference>
<keyword evidence="6 7" id="KW-0505">Motor protein</keyword>
<sequence length="404" mass="45494">MMKDFEPPSQRRDSAASIKLQSQLSNLTYRVSKSRSGTTAIPADPHYDLVFDVNVDGIPPCQVQLKTSKHTRADELLRHVLHQLSSSGYQRKAVDCYTLSEVVYDDVGQVCKERRLTSDDHPAQLQLLWPKDQNSPGSSDTDSSIRETYAFRICESSTDSLDQAPHSPWLECDLASYFASDSYLHKFFSDDNTVADLCQLPELTEPTILADLKERFDEGRIYTSAGPSILVSINPYKFYPLYNPKVVSLYQTDVHPSLKLPPHIFAIADTAYNTMLRYRRDQCVVISGESGSGKTECTHFILHHLTALSHKGQQGGKVEQSILSAAPVLEAFGNAKTAHNNNSSRFGKYIQVFYKPDGKVCRANVQQYLLEKSRIVTQARNERNYHVFYYMLAGSTRRRSASSS</sequence>
<organism evidence="9 10">
    <name type="scientific">Hypsibius exemplaris</name>
    <name type="common">Freshwater tardigrade</name>
    <dbReference type="NCBI Taxonomy" id="2072580"/>
    <lineage>
        <taxon>Eukaryota</taxon>
        <taxon>Metazoa</taxon>
        <taxon>Ecdysozoa</taxon>
        <taxon>Tardigrada</taxon>
        <taxon>Eutardigrada</taxon>
        <taxon>Parachela</taxon>
        <taxon>Hypsibioidea</taxon>
        <taxon>Hypsibiidae</taxon>
        <taxon>Hypsibius</taxon>
    </lineage>
</organism>
<comment type="subcellular location">
    <subcellularLocation>
        <location evidence="1">Cytoplasm</location>
    </subcellularLocation>
</comment>
<dbReference type="GO" id="GO:0005096">
    <property type="term" value="F:GTPase activator activity"/>
    <property type="evidence" value="ECO:0007669"/>
    <property type="project" value="InterPro"/>
</dbReference>
<dbReference type="InterPro" id="IPR027417">
    <property type="entry name" value="P-loop_NTPase"/>
</dbReference>
<evidence type="ECO:0000256" key="3">
    <source>
        <dbReference type="ARBA" id="ARBA00022741"/>
    </source>
</evidence>
<gene>
    <name evidence="9" type="ORF">BV898_08716</name>
</gene>
<evidence type="ECO:0000313" key="9">
    <source>
        <dbReference type="EMBL" id="OQV17135.1"/>
    </source>
</evidence>
<feature type="binding site" evidence="7">
    <location>
        <begin position="288"/>
        <end position="295"/>
    </location>
    <ligand>
        <name>ATP</name>
        <dbReference type="ChEBI" id="CHEBI:30616"/>
    </ligand>
</feature>
<dbReference type="OrthoDB" id="312459at2759"/>
<dbReference type="EMBL" id="MTYJ01000065">
    <property type="protein sequence ID" value="OQV17135.1"/>
    <property type="molecule type" value="Genomic_DNA"/>
</dbReference>
<evidence type="ECO:0000256" key="5">
    <source>
        <dbReference type="ARBA" id="ARBA00023123"/>
    </source>
</evidence>